<keyword evidence="3" id="KW-0012">Acyltransferase</keyword>
<dbReference type="PANTHER" id="PTHR10983">
    <property type="entry name" value="1-ACYLGLYCEROL-3-PHOSPHATE ACYLTRANSFERASE-RELATED"/>
    <property type="match status" value="1"/>
</dbReference>
<dbReference type="EMBL" id="JAZGQO010000004">
    <property type="protein sequence ID" value="KAK6187493.1"/>
    <property type="molecule type" value="Genomic_DNA"/>
</dbReference>
<feature type="transmembrane region" description="Helical" evidence="4">
    <location>
        <begin position="20"/>
        <end position="43"/>
    </location>
</feature>
<accession>A0AAN8K8B0</accession>
<keyword evidence="2" id="KW-0808">Transferase</keyword>
<comment type="caution">
    <text evidence="6">The sequence shown here is derived from an EMBL/GenBank/DDBJ whole genome shotgun (WGS) entry which is preliminary data.</text>
</comment>
<evidence type="ECO:0000256" key="2">
    <source>
        <dbReference type="ARBA" id="ARBA00022679"/>
    </source>
</evidence>
<gene>
    <name evidence="6" type="ORF">SNE40_005505</name>
</gene>
<keyword evidence="4" id="KW-1133">Transmembrane helix</keyword>
<evidence type="ECO:0000313" key="7">
    <source>
        <dbReference type="Proteomes" id="UP001347796"/>
    </source>
</evidence>
<evidence type="ECO:0000256" key="3">
    <source>
        <dbReference type="ARBA" id="ARBA00023315"/>
    </source>
</evidence>
<feature type="transmembrane region" description="Helical" evidence="4">
    <location>
        <begin position="344"/>
        <end position="361"/>
    </location>
</feature>
<dbReference type="CDD" id="cd07990">
    <property type="entry name" value="LPLAT_LCLAT1-like"/>
    <property type="match status" value="1"/>
</dbReference>
<dbReference type="Proteomes" id="UP001347796">
    <property type="component" value="Unassembled WGS sequence"/>
</dbReference>
<dbReference type="AlphaFoldDB" id="A0AAN8K8B0"/>
<evidence type="ECO:0000313" key="6">
    <source>
        <dbReference type="EMBL" id="KAK6187493.1"/>
    </source>
</evidence>
<evidence type="ECO:0000259" key="5">
    <source>
        <dbReference type="SMART" id="SM00563"/>
    </source>
</evidence>
<evidence type="ECO:0000256" key="1">
    <source>
        <dbReference type="ARBA" id="ARBA00008655"/>
    </source>
</evidence>
<feature type="domain" description="Phospholipid/glycerol acyltransferase" evidence="5">
    <location>
        <begin position="92"/>
        <end position="216"/>
    </location>
</feature>
<protein>
    <recommendedName>
        <fullName evidence="5">Phospholipid/glycerol acyltransferase domain-containing protein</fullName>
    </recommendedName>
</protein>
<keyword evidence="7" id="KW-1185">Reference proteome</keyword>
<dbReference type="GO" id="GO:0012505">
    <property type="term" value="C:endomembrane system"/>
    <property type="evidence" value="ECO:0007669"/>
    <property type="project" value="TreeGrafter"/>
</dbReference>
<proteinExistence type="inferred from homology"/>
<name>A0AAN8K8B0_PATCE</name>
<dbReference type="PANTHER" id="PTHR10983:SF24">
    <property type="entry name" value="1-ACYLGLYCEROL-3-PHOSPHATE O-ACYLTRANSFERASE 3, ISOFORM E-RELATED"/>
    <property type="match status" value="1"/>
</dbReference>
<comment type="similarity">
    <text evidence="1">Belongs to the 1-acyl-sn-glycerol-3-phosphate acyltransferase family.</text>
</comment>
<organism evidence="6 7">
    <name type="scientific">Patella caerulea</name>
    <name type="common">Rayed Mediterranean limpet</name>
    <dbReference type="NCBI Taxonomy" id="87958"/>
    <lineage>
        <taxon>Eukaryota</taxon>
        <taxon>Metazoa</taxon>
        <taxon>Spiralia</taxon>
        <taxon>Lophotrochozoa</taxon>
        <taxon>Mollusca</taxon>
        <taxon>Gastropoda</taxon>
        <taxon>Patellogastropoda</taxon>
        <taxon>Patelloidea</taxon>
        <taxon>Patellidae</taxon>
        <taxon>Patella</taxon>
    </lineage>
</organism>
<dbReference type="SMART" id="SM00563">
    <property type="entry name" value="PlsC"/>
    <property type="match status" value="1"/>
</dbReference>
<dbReference type="Pfam" id="PF01553">
    <property type="entry name" value="Acyltransferase"/>
    <property type="match status" value="1"/>
</dbReference>
<keyword evidence="4" id="KW-0812">Transmembrane</keyword>
<dbReference type="InterPro" id="IPR032098">
    <property type="entry name" value="Acyltransf_C"/>
</dbReference>
<evidence type="ECO:0000256" key="4">
    <source>
        <dbReference type="SAM" id="Phobius"/>
    </source>
</evidence>
<keyword evidence="4" id="KW-0472">Membrane</keyword>
<dbReference type="InterPro" id="IPR002123">
    <property type="entry name" value="Plipid/glycerol_acylTrfase"/>
</dbReference>
<reference evidence="6 7" key="1">
    <citation type="submission" date="2024-01" db="EMBL/GenBank/DDBJ databases">
        <title>The genome of the rayed Mediterranean limpet Patella caerulea (Linnaeus, 1758).</title>
        <authorList>
            <person name="Anh-Thu Weber A."/>
            <person name="Halstead-Nussloch G."/>
        </authorList>
    </citation>
    <scope>NUCLEOTIDE SEQUENCE [LARGE SCALE GENOMIC DNA]</scope>
    <source>
        <strain evidence="6">AATW-2023a</strain>
        <tissue evidence="6">Whole specimen</tissue>
    </source>
</reference>
<dbReference type="Pfam" id="PF16076">
    <property type="entry name" value="Acyltransf_C"/>
    <property type="match status" value="1"/>
</dbReference>
<dbReference type="SUPFAM" id="SSF69593">
    <property type="entry name" value="Glycerol-3-phosphate (1)-acyltransferase"/>
    <property type="match status" value="1"/>
</dbReference>
<feature type="transmembrane region" description="Helical" evidence="4">
    <location>
        <begin position="316"/>
        <end position="338"/>
    </location>
</feature>
<dbReference type="GO" id="GO:0003841">
    <property type="term" value="F:1-acylglycerol-3-phosphate O-acyltransferase activity"/>
    <property type="evidence" value="ECO:0007669"/>
    <property type="project" value="TreeGrafter"/>
</dbReference>
<sequence length="383" mass="44633">MGVVERLKLGVTLLGFLTLAYTYIAAGFIICALMLCSCVIWPFNKTIYRIINVHLGYCFWSFYTFLGDWWSNSTCLLYVSEEDHKLMGKENVLCMQNHRYEIDWLMTGMVADHFNMLGNHKVYSKNSHKYVPLVGWTWYFTESLFLKRNWQEDKTILKTGLKNLTCYPKDYPVTLYMYPEGTRFTEEKHKASLEVSRSKGYPDMKHHLLPRPKGLMAFVRDMRGKFDSVLDSEILFAEHPKPSVWTIAQRIPVTAHIYMKRYKIEDIPVDTDQECAEWLRDLYLKKDKMFDEFINNGKLQGVPYKIPQSYKNITNAFFWIFVTCLPLFKLIAGIIISGTFLSRIILALAFITVIILFRLIMSVTEIDSGSKYGKKTSTNGKTE</sequence>